<proteinExistence type="predicted"/>
<sequence length="67" mass="7031">MLAALLIAQADGQPAPERVTVQAGQWTAVTVHISLRPGEVDGYGVPPLMTCAIAQHVRDTILTPGAR</sequence>
<comment type="caution">
    <text evidence="1">The sequence shown here is derived from an EMBL/GenBank/DDBJ whole genome shotgun (WGS) entry which is preliminary data.</text>
</comment>
<keyword evidence="2" id="KW-1185">Reference proteome</keyword>
<accession>A0ABQ2FR92</accession>
<dbReference type="EMBL" id="BMPE01000027">
    <property type="protein sequence ID" value="GGL18462.1"/>
    <property type="molecule type" value="Genomic_DNA"/>
</dbReference>
<dbReference type="Proteomes" id="UP000604341">
    <property type="component" value="Unassembled WGS sequence"/>
</dbReference>
<protein>
    <submittedName>
        <fullName evidence="1">Uncharacterized protein</fullName>
    </submittedName>
</protein>
<evidence type="ECO:0000313" key="1">
    <source>
        <dbReference type="EMBL" id="GGL18462.1"/>
    </source>
</evidence>
<gene>
    <name evidence="1" type="ORF">GCM10010844_41640</name>
</gene>
<dbReference type="RefSeq" id="WP_189070905.1">
    <property type="nucleotide sequence ID" value="NZ_BMPE01000027.1"/>
</dbReference>
<name>A0ABQ2FR92_9DEIO</name>
<organism evidence="1 2">
    <name type="scientific">Deinococcus radiotolerans</name>
    <dbReference type="NCBI Taxonomy" id="1309407"/>
    <lineage>
        <taxon>Bacteria</taxon>
        <taxon>Thermotogati</taxon>
        <taxon>Deinococcota</taxon>
        <taxon>Deinococci</taxon>
        <taxon>Deinococcales</taxon>
        <taxon>Deinococcaceae</taxon>
        <taxon>Deinococcus</taxon>
    </lineage>
</organism>
<reference evidence="2" key="1">
    <citation type="journal article" date="2019" name="Int. J. Syst. Evol. Microbiol.">
        <title>The Global Catalogue of Microorganisms (GCM) 10K type strain sequencing project: providing services to taxonomists for standard genome sequencing and annotation.</title>
        <authorList>
            <consortium name="The Broad Institute Genomics Platform"/>
            <consortium name="The Broad Institute Genome Sequencing Center for Infectious Disease"/>
            <person name="Wu L."/>
            <person name="Ma J."/>
        </authorList>
    </citation>
    <scope>NUCLEOTIDE SEQUENCE [LARGE SCALE GENOMIC DNA]</scope>
    <source>
        <strain evidence="2">JCM 19173</strain>
    </source>
</reference>
<evidence type="ECO:0000313" key="2">
    <source>
        <dbReference type="Proteomes" id="UP000604341"/>
    </source>
</evidence>